<dbReference type="RefSeq" id="WP_102523769.1">
    <property type="nucleotide sequence ID" value="NZ_LT960611.1"/>
</dbReference>
<organism evidence="2 3">
    <name type="scientific">Vibrio tapetis subsp. tapetis</name>
    <dbReference type="NCBI Taxonomy" id="1671868"/>
    <lineage>
        <taxon>Bacteria</taxon>
        <taxon>Pseudomonadati</taxon>
        <taxon>Pseudomonadota</taxon>
        <taxon>Gammaproteobacteria</taxon>
        <taxon>Vibrionales</taxon>
        <taxon>Vibrionaceae</taxon>
        <taxon>Vibrio</taxon>
    </lineage>
</organism>
<dbReference type="OrthoDB" id="5901984at2"/>
<evidence type="ECO:0000313" key="2">
    <source>
        <dbReference type="EMBL" id="SON51492.1"/>
    </source>
</evidence>
<evidence type="ECO:0000313" key="3">
    <source>
        <dbReference type="Proteomes" id="UP000235828"/>
    </source>
</evidence>
<sequence>MKKDELNLLEHHNQLVDAIARDESIPRGVKNFLVGLATFFNVTNQCAFPNRRQIAKRTGYCSNHITALIKESKKLGLIKSTAQFFHIQGEDSPRQVANKYEFVLDKFGLYYNKTKALLNRNLRKKNKQQQKPEHTNPKPIHAPVIEKDHTETSYDYDYLEEYAPPN</sequence>
<reference evidence="2 3" key="1">
    <citation type="submission" date="2017-10" db="EMBL/GenBank/DDBJ databases">
        <authorList>
            <person name="Banno H."/>
            <person name="Chua N.-H."/>
        </authorList>
    </citation>
    <scope>NUCLEOTIDE SEQUENCE [LARGE SCALE GENOMIC DNA]</scope>
    <source>
        <strain evidence="2">Vibrio tapetis CECT4600</strain>
    </source>
</reference>
<keyword evidence="3" id="KW-1185">Reference proteome</keyword>
<protein>
    <submittedName>
        <fullName evidence="2">Uncharacterized protein</fullName>
    </submittedName>
</protein>
<name>A0A2N8ZHV5_9VIBR</name>
<gene>
    <name evidence="2" type="ORF">VTAP4600_A3545</name>
</gene>
<feature type="region of interest" description="Disordered" evidence="1">
    <location>
        <begin position="124"/>
        <end position="153"/>
    </location>
</feature>
<dbReference type="KEGG" id="vta:A3545"/>
<dbReference type="AlphaFoldDB" id="A0A2N8ZHV5"/>
<evidence type="ECO:0000256" key="1">
    <source>
        <dbReference type="SAM" id="MobiDB-lite"/>
    </source>
</evidence>
<proteinExistence type="predicted"/>
<dbReference type="EMBL" id="LT960611">
    <property type="protein sequence ID" value="SON51492.1"/>
    <property type="molecule type" value="Genomic_DNA"/>
</dbReference>
<dbReference type="Proteomes" id="UP000235828">
    <property type="component" value="Chromosome A"/>
</dbReference>
<accession>A0A2N8ZHV5</accession>